<dbReference type="InterPro" id="IPR003598">
    <property type="entry name" value="Ig_sub2"/>
</dbReference>
<dbReference type="GO" id="GO:0005886">
    <property type="term" value="C:plasma membrane"/>
    <property type="evidence" value="ECO:0007669"/>
    <property type="project" value="TreeGrafter"/>
</dbReference>
<dbReference type="InterPro" id="IPR013098">
    <property type="entry name" value="Ig_I-set"/>
</dbReference>
<dbReference type="GO" id="GO:0030424">
    <property type="term" value="C:axon"/>
    <property type="evidence" value="ECO:0007669"/>
    <property type="project" value="TreeGrafter"/>
</dbReference>
<dbReference type="SMART" id="SM00408">
    <property type="entry name" value="IGc2"/>
    <property type="match status" value="1"/>
</dbReference>
<organism evidence="3 4">
    <name type="scientific">Chrysemys picta bellii</name>
    <name type="common">Western painted turtle</name>
    <name type="synonym">Emys bellii</name>
    <dbReference type="NCBI Taxonomy" id="8478"/>
    <lineage>
        <taxon>Eukaryota</taxon>
        <taxon>Metazoa</taxon>
        <taxon>Chordata</taxon>
        <taxon>Craniata</taxon>
        <taxon>Vertebrata</taxon>
        <taxon>Euteleostomi</taxon>
        <taxon>Archelosauria</taxon>
        <taxon>Testudinata</taxon>
        <taxon>Testudines</taxon>
        <taxon>Cryptodira</taxon>
        <taxon>Durocryptodira</taxon>
        <taxon>Testudinoidea</taxon>
        <taxon>Emydidae</taxon>
        <taxon>Chrysemys</taxon>
    </lineage>
</organism>
<dbReference type="PANTHER" id="PTHR10075">
    <property type="entry name" value="BASIGIN RELATED"/>
    <property type="match status" value="1"/>
</dbReference>
<protein>
    <recommendedName>
        <fullName evidence="2">Ig-like domain-containing protein</fullName>
    </recommendedName>
</protein>
<dbReference type="PANTHER" id="PTHR10075:SF100">
    <property type="entry name" value="FASCICLIN-2"/>
    <property type="match status" value="1"/>
</dbReference>
<dbReference type="OMA" id="CWRRPNG"/>
<dbReference type="GO" id="GO:0098632">
    <property type="term" value="F:cell-cell adhesion mediator activity"/>
    <property type="evidence" value="ECO:0007669"/>
    <property type="project" value="TreeGrafter"/>
</dbReference>
<dbReference type="GO" id="GO:0007411">
    <property type="term" value="P:axon guidance"/>
    <property type="evidence" value="ECO:0007669"/>
    <property type="project" value="TreeGrafter"/>
</dbReference>
<dbReference type="Gene3D" id="2.60.40.10">
    <property type="entry name" value="Immunoglobulins"/>
    <property type="match status" value="1"/>
</dbReference>
<dbReference type="SUPFAM" id="SSF48726">
    <property type="entry name" value="Immunoglobulin"/>
    <property type="match status" value="1"/>
</dbReference>
<dbReference type="InterPro" id="IPR007110">
    <property type="entry name" value="Ig-like_dom"/>
</dbReference>
<proteinExistence type="predicted"/>
<evidence type="ECO:0000259" key="2">
    <source>
        <dbReference type="PROSITE" id="PS50835"/>
    </source>
</evidence>
<dbReference type="PROSITE" id="PS50835">
    <property type="entry name" value="IG_LIKE"/>
    <property type="match status" value="1"/>
</dbReference>
<dbReference type="InterPro" id="IPR003599">
    <property type="entry name" value="Ig_sub"/>
</dbReference>
<evidence type="ECO:0000313" key="4">
    <source>
        <dbReference type="Proteomes" id="UP000694380"/>
    </source>
</evidence>
<sequence length="117" mass="12466">MASKDVVMVDATIAEQEVFGEAAAPYFITKPVIQKLVEGGSVIFECQIGGNPKPHIYWKKAGVPLTTGYRYITYLNITFPEDAAVYTCEAKNDYGAATTSASLSVEGNRGPGPFGGP</sequence>
<dbReference type="Proteomes" id="UP000694380">
    <property type="component" value="Unplaced"/>
</dbReference>
<dbReference type="FunFam" id="2.60.40.10:FF:000714">
    <property type="entry name" value="Titin novex-3"/>
    <property type="match status" value="1"/>
</dbReference>
<dbReference type="InterPro" id="IPR013783">
    <property type="entry name" value="Ig-like_fold"/>
</dbReference>
<reference evidence="3" key="2">
    <citation type="submission" date="2025-09" db="UniProtKB">
        <authorList>
            <consortium name="Ensembl"/>
        </authorList>
    </citation>
    <scope>IDENTIFICATION</scope>
</reference>
<reference evidence="3" key="1">
    <citation type="submission" date="2025-08" db="UniProtKB">
        <authorList>
            <consortium name="Ensembl"/>
        </authorList>
    </citation>
    <scope>IDENTIFICATION</scope>
</reference>
<dbReference type="Pfam" id="PF07679">
    <property type="entry name" value="I-set"/>
    <property type="match status" value="1"/>
</dbReference>
<dbReference type="AlphaFoldDB" id="A0A8C3F4M1"/>
<keyword evidence="1" id="KW-0393">Immunoglobulin domain</keyword>
<dbReference type="InterPro" id="IPR036179">
    <property type="entry name" value="Ig-like_dom_sf"/>
</dbReference>
<dbReference type="GeneTree" id="ENSGT01110000267173"/>
<dbReference type="SMART" id="SM00409">
    <property type="entry name" value="IG"/>
    <property type="match status" value="1"/>
</dbReference>
<name>A0A8C3F4M1_CHRPI</name>
<evidence type="ECO:0000256" key="1">
    <source>
        <dbReference type="ARBA" id="ARBA00023319"/>
    </source>
</evidence>
<dbReference type="Ensembl" id="ENSCPBT00000003230.1">
    <property type="protein sequence ID" value="ENSCPBP00000002649.1"/>
    <property type="gene ID" value="ENSCPBG00000002120.1"/>
</dbReference>
<dbReference type="GO" id="GO:0007156">
    <property type="term" value="P:homophilic cell adhesion via plasma membrane adhesion molecules"/>
    <property type="evidence" value="ECO:0007669"/>
    <property type="project" value="TreeGrafter"/>
</dbReference>
<keyword evidence="4" id="KW-1185">Reference proteome</keyword>
<accession>A0A8C3F4M1</accession>
<evidence type="ECO:0000313" key="3">
    <source>
        <dbReference type="Ensembl" id="ENSCPBP00000002649.1"/>
    </source>
</evidence>
<feature type="domain" description="Ig-like" evidence="2">
    <location>
        <begin position="25"/>
        <end position="104"/>
    </location>
</feature>
<dbReference type="GO" id="GO:0070593">
    <property type="term" value="P:dendrite self-avoidance"/>
    <property type="evidence" value="ECO:0007669"/>
    <property type="project" value="TreeGrafter"/>
</dbReference>